<keyword evidence="3" id="KW-0032">Aminotransferase</keyword>
<dbReference type="PATRIC" id="fig|1191523.3.peg.2912"/>
<dbReference type="Pfam" id="PF00266">
    <property type="entry name" value="Aminotran_5"/>
    <property type="match status" value="1"/>
</dbReference>
<dbReference type="GO" id="GO:0008483">
    <property type="term" value="F:transaminase activity"/>
    <property type="evidence" value="ECO:0007669"/>
    <property type="project" value="UniProtKB-KW"/>
</dbReference>
<evidence type="ECO:0000313" key="3">
    <source>
        <dbReference type="EMBL" id="AFN76005.1"/>
    </source>
</evidence>
<evidence type="ECO:0000313" key="4">
    <source>
        <dbReference type="Proteomes" id="UP000009011"/>
    </source>
</evidence>
<dbReference type="PANTHER" id="PTHR43586:SF8">
    <property type="entry name" value="CYSTEINE DESULFURASE 1, CHLOROPLASTIC"/>
    <property type="match status" value="1"/>
</dbReference>
<keyword evidence="3" id="KW-0808">Transferase</keyword>
<organism evidence="3 4">
    <name type="scientific">Melioribacter roseus (strain DSM 23840 / JCM 17771 / VKM B-2668 / P3M-2)</name>
    <dbReference type="NCBI Taxonomy" id="1191523"/>
    <lineage>
        <taxon>Bacteria</taxon>
        <taxon>Pseudomonadati</taxon>
        <taxon>Ignavibacteriota</taxon>
        <taxon>Ignavibacteria</taxon>
        <taxon>Ignavibacteriales</taxon>
        <taxon>Melioribacteraceae</taxon>
        <taxon>Melioribacter</taxon>
    </lineage>
</organism>
<dbReference type="AlphaFoldDB" id="I6ZA40"/>
<accession>I6ZA40</accession>
<dbReference type="STRING" id="1191523.MROS_2775"/>
<dbReference type="InterPro" id="IPR000192">
    <property type="entry name" value="Aminotrans_V_dom"/>
</dbReference>
<evidence type="ECO:0000256" key="1">
    <source>
        <dbReference type="ARBA" id="ARBA00022898"/>
    </source>
</evidence>
<dbReference type="SUPFAM" id="SSF53383">
    <property type="entry name" value="PLP-dependent transferases"/>
    <property type="match status" value="1"/>
</dbReference>
<sequence>MNTLEKHFEKFRRNITGIDQTFDGPYGKKKIVYADWIASGRLYDPIEQIIRERFGPFVGNTHSESSVTGTSMTKAYHEARNIIKKHVNASDKDVLLFAGYGMTAAVNKFQRLLGLRLPEQLQKHVKIPKEEKPVVFLTHMEHHSNQTSWLETICDVVLIEPDERGLVDLNHFKHLLDLYSHRKFKIGSFTAASNVTGIEPPYYEMAELIHRYDGYCFVDFAAAAPYVKINMHPENPARKLDAIFFSPHKFLGGPGTSGVLIFDSKLYNRRVPDHPGGGTVDWTNPWGEHKYIQDIETREDGGTPGFLQAIKTALVVKLKEKMGVDNIRMRENQLLAKAFERLKKVKELHILAAEHEERIGVISFYVENVHYNLMVKLLNDRYGIQMRGGCSCAGTYGHYLLHVDPTRSKYITEKINKGDLSEKPGWVRLSLHPTMTDAELEFILDAIEEIIQNVDSWSKDYVYSPRTNEYSHTFYNDNSWQHIEKWFEISD</sequence>
<dbReference type="HOGENOM" id="CLU_003433_9_3_10"/>
<keyword evidence="4" id="KW-1185">Reference proteome</keyword>
<dbReference type="RefSeq" id="WP_014857435.1">
    <property type="nucleotide sequence ID" value="NC_018178.1"/>
</dbReference>
<dbReference type="EMBL" id="CP003557">
    <property type="protein sequence ID" value="AFN76005.1"/>
    <property type="molecule type" value="Genomic_DNA"/>
</dbReference>
<feature type="domain" description="Aminotransferase class V" evidence="2">
    <location>
        <begin position="33"/>
        <end position="441"/>
    </location>
</feature>
<dbReference type="OrthoDB" id="9804366at2"/>
<dbReference type="Gene3D" id="3.90.1150.10">
    <property type="entry name" value="Aspartate Aminotransferase, domain 1"/>
    <property type="match status" value="1"/>
</dbReference>
<dbReference type="Gene3D" id="3.40.640.10">
    <property type="entry name" value="Type I PLP-dependent aspartate aminotransferase-like (Major domain)"/>
    <property type="match status" value="1"/>
</dbReference>
<dbReference type="Proteomes" id="UP000009011">
    <property type="component" value="Chromosome"/>
</dbReference>
<reference evidence="3 4" key="1">
    <citation type="journal article" date="2013" name="PLoS ONE">
        <title>Genomic analysis of Melioribacter roseus, facultatively anaerobic organotrophic bacterium representing a novel deep lineage within Bacteriodetes/Chlorobi group.</title>
        <authorList>
            <person name="Kadnikov V.V."/>
            <person name="Mardanov A.V."/>
            <person name="Podosokorskaya O.A."/>
            <person name="Gavrilov S.N."/>
            <person name="Kublanov I.V."/>
            <person name="Beletsky A.V."/>
            <person name="Bonch-Osmolovskaya E.A."/>
            <person name="Ravin N.V."/>
        </authorList>
    </citation>
    <scope>NUCLEOTIDE SEQUENCE [LARGE SCALE GENOMIC DNA]</scope>
    <source>
        <strain evidence="4">JCM 17771 / P3M-2</strain>
    </source>
</reference>
<dbReference type="KEGG" id="mro:MROS_2775"/>
<proteinExistence type="predicted"/>
<dbReference type="PANTHER" id="PTHR43586">
    <property type="entry name" value="CYSTEINE DESULFURASE"/>
    <property type="match status" value="1"/>
</dbReference>
<dbReference type="InterPro" id="IPR015424">
    <property type="entry name" value="PyrdxlP-dep_Trfase"/>
</dbReference>
<name>I6ZA40_MELRP</name>
<dbReference type="eggNOG" id="COG0520">
    <property type="taxonomic scope" value="Bacteria"/>
</dbReference>
<dbReference type="InterPro" id="IPR015421">
    <property type="entry name" value="PyrdxlP-dep_Trfase_major"/>
</dbReference>
<evidence type="ECO:0000259" key="2">
    <source>
        <dbReference type="Pfam" id="PF00266"/>
    </source>
</evidence>
<keyword evidence="1" id="KW-0663">Pyridoxal phosphate</keyword>
<gene>
    <name evidence="3" type="ordered locus">MROS_2775</name>
</gene>
<protein>
    <submittedName>
        <fullName evidence="3">Aminotransferase</fullName>
    </submittedName>
</protein>
<dbReference type="InterPro" id="IPR015422">
    <property type="entry name" value="PyrdxlP-dep_Trfase_small"/>
</dbReference>